<evidence type="ECO:0000313" key="2">
    <source>
        <dbReference type="Proteomes" id="UP000034837"/>
    </source>
</evidence>
<name>A0A0G1CE48_9BACT</name>
<proteinExistence type="predicted"/>
<sequence>MPSIVLIDVTKLGVLTLKLLRDKKVIKEKNKKGRRLNLLFFLDSFLKENNLSWNKIKGLVLLEGEGSFSGVRQAVAVLNILVLAKKIKVIGLDIKKNSTNEKLILEIEKKFNHPASFIKPLYGGEPNITLPRQKN</sequence>
<reference evidence="1 2" key="1">
    <citation type="journal article" date="2015" name="Nature">
        <title>rRNA introns, odd ribosomes, and small enigmatic genomes across a large radiation of phyla.</title>
        <authorList>
            <person name="Brown C.T."/>
            <person name="Hug L.A."/>
            <person name="Thomas B.C."/>
            <person name="Sharon I."/>
            <person name="Castelle C.J."/>
            <person name="Singh A."/>
            <person name="Wilkins M.J."/>
            <person name="Williams K.H."/>
            <person name="Banfield J.F."/>
        </authorList>
    </citation>
    <scope>NUCLEOTIDE SEQUENCE [LARGE SCALE GENOMIC DNA]</scope>
</reference>
<organism evidence="1 2">
    <name type="scientific">Candidatus Magasanikbacteria bacterium GW2011_GWA2_42_32</name>
    <dbReference type="NCBI Taxonomy" id="1619039"/>
    <lineage>
        <taxon>Bacteria</taxon>
        <taxon>Candidatus Magasanikiibacteriota</taxon>
    </lineage>
</organism>
<protein>
    <recommendedName>
        <fullName evidence="3">Gcp-like domain-containing protein</fullName>
    </recommendedName>
</protein>
<gene>
    <name evidence="1" type="ORF">UV20_C0004G0062</name>
</gene>
<dbReference type="Proteomes" id="UP000034837">
    <property type="component" value="Unassembled WGS sequence"/>
</dbReference>
<evidence type="ECO:0008006" key="3">
    <source>
        <dbReference type="Google" id="ProtNLM"/>
    </source>
</evidence>
<dbReference type="AlphaFoldDB" id="A0A0G1CE48"/>
<dbReference type="SUPFAM" id="SSF53067">
    <property type="entry name" value="Actin-like ATPase domain"/>
    <property type="match status" value="1"/>
</dbReference>
<dbReference type="InterPro" id="IPR043129">
    <property type="entry name" value="ATPase_NBD"/>
</dbReference>
<comment type="caution">
    <text evidence="1">The sequence shown here is derived from an EMBL/GenBank/DDBJ whole genome shotgun (WGS) entry which is preliminary data.</text>
</comment>
<accession>A0A0G1CE48</accession>
<evidence type="ECO:0000313" key="1">
    <source>
        <dbReference type="EMBL" id="KKS56966.1"/>
    </source>
</evidence>
<dbReference type="Gene3D" id="3.30.420.40">
    <property type="match status" value="1"/>
</dbReference>
<dbReference type="EMBL" id="LCDO01000004">
    <property type="protein sequence ID" value="KKS56966.1"/>
    <property type="molecule type" value="Genomic_DNA"/>
</dbReference>